<proteinExistence type="predicted"/>
<dbReference type="AlphaFoldDB" id="A0AAD6HTF6"/>
<dbReference type="InterPro" id="IPR036928">
    <property type="entry name" value="AS_sf"/>
</dbReference>
<protein>
    <recommendedName>
        <fullName evidence="3">Amidase domain-containing protein</fullName>
    </recommendedName>
</protein>
<dbReference type="PANTHER" id="PTHR42678:SF34">
    <property type="entry name" value="OS04G0183300 PROTEIN"/>
    <property type="match status" value="1"/>
</dbReference>
<name>A0AAD6HTF6_9EURO</name>
<dbReference type="EMBL" id="JAQJAN010000003">
    <property type="protein sequence ID" value="KAJ5734300.1"/>
    <property type="molecule type" value="Genomic_DNA"/>
</dbReference>
<sequence>MKLDHDFEREWNVFLKGYKDINIHSLADIVEFNRQHRDEALPPSHPDQDLLEWSLNSGMSEQEYTEGAKMIRETARVNGIDRVLAAYDLDVIMGPMDSKIHTVAAAAGCPVGTMPLGYSSINGRPFGVCIISRAGGEASILKAMSAWHATMPARQPPPQLVNWM</sequence>
<evidence type="ECO:0000313" key="2">
    <source>
        <dbReference type="Proteomes" id="UP001215712"/>
    </source>
</evidence>
<evidence type="ECO:0000313" key="1">
    <source>
        <dbReference type="EMBL" id="KAJ5734300.1"/>
    </source>
</evidence>
<dbReference type="Gene3D" id="3.90.1300.10">
    <property type="entry name" value="Amidase signature (AS) domain"/>
    <property type="match status" value="1"/>
</dbReference>
<gene>
    <name evidence="1" type="ORF">N7493_003086</name>
</gene>
<accession>A0AAD6HTF6</accession>
<dbReference type="SUPFAM" id="SSF75304">
    <property type="entry name" value="Amidase signature (AS) enzymes"/>
    <property type="match status" value="1"/>
</dbReference>
<keyword evidence="2" id="KW-1185">Reference proteome</keyword>
<evidence type="ECO:0008006" key="3">
    <source>
        <dbReference type="Google" id="ProtNLM"/>
    </source>
</evidence>
<dbReference type="Proteomes" id="UP001215712">
    <property type="component" value="Unassembled WGS sequence"/>
</dbReference>
<organism evidence="1 2">
    <name type="scientific">Penicillium malachiteum</name>
    <dbReference type="NCBI Taxonomy" id="1324776"/>
    <lineage>
        <taxon>Eukaryota</taxon>
        <taxon>Fungi</taxon>
        <taxon>Dikarya</taxon>
        <taxon>Ascomycota</taxon>
        <taxon>Pezizomycotina</taxon>
        <taxon>Eurotiomycetes</taxon>
        <taxon>Eurotiomycetidae</taxon>
        <taxon>Eurotiales</taxon>
        <taxon>Aspergillaceae</taxon>
        <taxon>Penicillium</taxon>
    </lineage>
</organism>
<reference evidence="1" key="2">
    <citation type="submission" date="2023-01" db="EMBL/GenBank/DDBJ databases">
        <authorList>
            <person name="Petersen C."/>
        </authorList>
    </citation>
    <scope>NUCLEOTIDE SEQUENCE</scope>
    <source>
        <strain evidence="1">IBT 17514</strain>
    </source>
</reference>
<comment type="caution">
    <text evidence="1">The sequence shown here is derived from an EMBL/GenBank/DDBJ whole genome shotgun (WGS) entry which is preliminary data.</text>
</comment>
<dbReference type="PANTHER" id="PTHR42678">
    <property type="entry name" value="AMIDASE"/>
    <property type="match status" value="1"/>
</dbReference>
<reference evidence="1" key="1">
    <citation type="journal article" date="2023" name="IMA Fungus">
        <title>Comparative genomic study of the Penicillium genus elucidates a diverse pangenome and 15 lateral gene transfer events.</title>
        <authorList>
            <person name="Petersen C."/>
            <person name="Sorensen T."/>
            <person name="Nielsen M.R."/>
            <person name="Sondergaard T.E."/>
            <person name="Sorensen J.L."/>
            <person name="Fitzpatrick D.A."/>
            <person name="Frisvad J.C."/>
            <person name="Nielsen K.L."/>
        </authorList>
    </citation>
    <scope>NUCLEOTIDE SEQUENCE</scope>
    <source>
        <strain evidence="1">IBT 17514</strain>
    </source>
</reference>